<gene>
    <name evidence="2" type="ORF">HDA36_005658</name>
</gene>
<dbReference type="EMBL" id="JACHDB010000002">
    <property type="protein sequence ID" value="MBB5435510.1"/>
    <property type="molecule type" value="Genomic_DNA"/>
</dbReference>
<keyword evidence="3" id="KW-1185">Reference proteome</keyword>
<reference evidence="2 3" key="1">
    <citation type="submission" date="2020-08" db="EMBL/GenBank/DDBJ databases">
        <title>Sequencing the genomes of 1000 actinobacteria strains.</title>
        <authorList>
            <person name="Klenk H.-P."/>
        </authorList>
    </citation>
    <scope>NUCLEOTIDE SEQUENCE [LARGE SCALE GENOMIC DNA]</scope>
    <source>
        <strain evidence="2 3">DSM 44551</strain>
    </source>
</reference>
<sequence length="417" mass="46810">MRKILIVGAGHSGLQLAHGLLNNGYDVTVITGQTSIEIRTGRPAITQLTMPTALELERELHLDFWSAQAPRIEKFKIGLFPPGMPPTIMPSSFENGGYGIAIDRRVKIADWLEYFEDCGGKVVIHGVTVSDLDYFSRMFDLIVVAVGHGELGALFDHDTSRFSAARKRALAQANIFDVALDPGEKESVGWAGTAPELGCFFLVPFLTREGPCHALFMSDRPGGSMGAWPARPRPDDQFAWMQELLRKYAPPYYERVKDAELVDGRSTIAGMLQPQVRNPVGVLPSGGLVLGISDVVISMDPYVLQGWNHSARCAKSYLESILAHGDKPFDRDFLERTFEEFWEYGHTAQHWSEWVSTMWEQQMPDWVQEIFALMAEVPGAGDRLLKGWNYPPDFFTWLYDEQGGKKWLEELRAARGR</sequence>
<dbReference type="Proteomes" id="UP000572635">
    <property type="component" value="Unassembled WGS sequence"/>
</dbReference>
<dbReference type="InterPro" id="IPR041654">
    <property type="entry name" value="StyA_sbd"/>
</dbReference>
<dbReference type="SUPFAM" id="SSF51905">
    <property type="entry name" value="FAD/NAD(P)-binding domain"/>
    <property type="match status" value="1"/>
</dbReference>
<protein>
    <recommendedName>
        <fullName evidence="1">Styrene monooxygenase StyA putative substrate binding domain-containing protein</fullName>
    </recommendedName>
</protein>
<evidence type="ECO:0000313" key="2">
    <source>
        <dbReference type="EMBL" id="MBB5435510.1"/>
    </source>
</evidence>
<comment type="caution">
    <text evidence="2">The sequence shown here is derived from an EMBL/GenBank/DDBJ whole genome shotgun (WGS) entry which is preliminary data.</text>
</comment>
<dbReference type="Gene3D" id="3.50.50.60">
    <property type="entry name" value="FAD/NAD(P)-binding domain"/>
    <property type="match status" value="3"/>
</dbReference>
<feature type="domain" description="Styrene monooxygenase StyA putative substrate binding" evidence="1">
    <location>
        <begin position="147"/>
        <end position="255"/>
    </location>
</feature>
<dbReference type="AlphaFoldDB" id="A0A7W8QT62"/>
<evidence type="ECO:0000259" key="1">
    <source>
        <dbReference type="Pfam" id="PF17885"/>
    </source>
</evidence>
<dbReference type="RefSeq" id="WP_184398375.1">
    <property type="nucleotide sequence ID" value="NZ_BAAAJD010000165.1"/>
</dbReference>
<evidence type="ECO:0000313" key="3">
    <source>
        <dbReference type="Proteomes" id="UP000572635"/>
    </source>
</evidence>
<name>A0A7W8QT62_9ACTN</name>
<dbReference type="InterPro" id="IPR036188">
    <property type="entry name" value="FAD/NAD-bd_sf"/>
</dbReference>
<accession>A0A7W8QT62</accession>
<dbReference type="Pfam" id="PF17885">
    <property type="entry name" value="Smoa_sbd"/>
    <property type="match status" value="1"/>
</dbReference>
<proteinExistence type="predicted"/>
<organism evidence="2 3">
    <name type="scientific">Nocardiopsis composta</name>
    <dbReference type="NCBI Taxonomy" id="157465"/>
    <lineage>
        <taxon>Bacteria</taxon>
        <taxon>Bacillati</taxon>
        <taxon>Actinomycetota</taxon>
        <taxon>Actinomycetes</taxon>
        <taxon>Streptosporangiales</taxon>
        <taxon>Nocardiopsidaceae</taxon>
        <taxon>Nocardiopsis</taxon>
    </lineage>
</organism>